<evidence type="ECO:0000313" key="1">
    <source>
        <dbReference type="EMBL" id="ORZ37742.1"/>
    </source>
</evidence>
<keyword evidence="2" id="KW-1185">Reference proteome</keyword>
<organism evidence="1 2">
    <name type="scientific">Catenaria anguillulae PL171</name>
    <dbReference type="NCBI Taxonomy" id="765915"/>
    <lineage>
        <taxon>Eukaryota</taxon>
        <taxon>Fungi</taxon>
        <taxon>Fungi incertae sedis</taxon>
        <taxon>Blastocladiomycota</taxon>
        <taxon>Blastocladiomycetes</taxon>
        <taxon>Blastocladiales</taxon>
        <taxon>Catenariaceae</taxon>
        <taxon>Catenaria</taxon>
    </lineage>
</organism>
<dbReference type="AlphaFoldDB" id="A0A1Y2HX69"/>
<reference evidence="1 2" key="1">
    <citation type="submission" date="2016-07" db="EMBL/GenBank/DDBJ databases">
        <title>Pervasive Adenine N6-methylation of Active Genes in Fungi.</title>
        <authorList>
            <consortium name="DOE Joint Genome Institute"/>
            <person name="Mondo S.J."/>
            <person name="Dannebaum R.O."/>
            <person name="Kuo R.C."/>
            <person name="Labutti K."/>
            <person name="Haridas S."/>
            <person name="Kuo A."/>
            <person name="Salamov A."/>
            <person name="Ahrendt S.R."/>
            <person name="Lipzen A."/>
            <person name="Sullivan W."/>
            <person name="Andreopoulos W.B."/>
            <person name="Clum A."/>
            <person name="Lindquist E."/>
            <person name="Daum C."/>
            <person name="Ramamoorthy G.K."/>
            <person name="Gryganskyi A."/>
            <person name="Culley D."/>
            <person name="Magnuson J.K."/>
            <person name="James T.Y."/>
            <person name="O'Malley M.A."/>
            <person name="Stajich J.E."/>
            <person name="Spatafora J.W."/>
            <person name="Visel A."/>
            <person name="Grigoriev I.V."/>
        </authorList>
    </citation>
    <scope>NUCLEOTIDE SEQUENCE [LARGE SCALE GENOMIC DNA]</scope>
    <source>
        <strain evidence="1 2">PL171</strain>
    </source>
</reference>
<protein>
    <submittedName>
        <fullName evidence="1">Uncharacterized protein</fullName>
    </submittedName>
</protein>
<name>A0A1Y2HX69_9FUNG</name>
<accession>A0A1Y2HX69</accession>
<dbReference type="Proteomes" id="UP000193411">
    <property type="component" value="Unassembled WGS sequence"/>
</dbReference>
<evidence type="ECO:0000313" key="2">
    <source>
        <dbReference type="Proteomes" id="UP000193411"/>
    </source>
</evidence>
<dbReference type="EMBL" id="MCFL01000011">
    <property type="protein sequence ID" value="ORZ37742.1"/>
    <property type="molecule type" value="Genomic_DNA"/>
</dbReference>
<comment type="caution">
    <text evidence="1">The sequence shown here is derived from an EMBL/GenBank/DDBJ whole genome shotgun (WGS) entry which is preliminary data.</text>
</comment>
<proteinExistence type="predicted"/>
<gene>
    <name evidence="1" type="ORF">BCR44DRAFT_406407</name>
</gene>
<sequence length="174" mass="19640">MRKKKRNEKARGAAGPGKAAIVLVQITSRAANWKASPQLDHHGHDRCHDNDKPITHTLDLQIGLLHLVIMIVTTSAKCTATDVLLRILLARLLLLRRPCLTLLRHTGNRRLRRILNTPTAGTRVPMYLACRHQHGHKRTHAMHMQHGKETHENVASPILITFRYQAAMLAAMHL</sequence>